<dbReference type="PANTHER" id="PTHR43335:SF8">
    <property type="entry name" value="ABC TRANSPORTER, ATP-BINDING PROTEIN"/>
    <property type="match status" value="1"/>
</dbReference>
<dbReference type="GO" id="GO:0005524">
    <property type="term" value="F:ATP binding"/>
    <property type="evidence" value="ECO:0007669"/>
    <property type="project" value="UniProtKB-KW"/>
</dbReference>
<keyword evidence="4 6" id="KW-0067">ATP-binding</keyword>
<evidence type="ECO:0000256" key="1">
    <source>
        <dbReference type="ARBA" id="ARBA00005417"/>
    </source>
</evidence>
<dbReference type="PANTHER" id="PTHR43335">
    <property type="entry name" value="ABC TRANSPORTER, ATP-BINDING PROTEIN"/>
    <property type="match status" value="1"/>
</dbReference>
<dbReference type="Proteomes" id="UP000185746">
    <property type="component" value="Chromosome"/>
</dbReference>
<dbReference type="SMART" id="SM00382">
    <property type="entry name" value="AAA"/>
    <property type="match status" value="1"/>
</dbReference>
<dbReference type="SUPFAM" id="SSF52540">
    <property type="entry name" value="P-loop containing nucleoside triphosphate hydrolases"/>
    <property type="match status" value="1"/>
</dbReference>
<dbReference type="InterPro" id="IPR003439">
    <property type="entry name" value="ABC_transporter-like_ATP-bd"/>
</dbReference>
<dbReference type="PROSITE" id="PS00211">
    <property type="entry name" value="ABC_TRANSPORTER_1"/>
    <property type="match status" value="1"/>
</dbReference>
<gene>
    <name evidence="6" type="ORF">BI350_16150</name>
</gene>
<dbReference type="GO" id="GO:0016887">
    <property type="term" value="F:ATP hydrolysis activity"/>
    <property type="evidence" value="ECO:0007669"/>
    <property type="project" value="InterPro"/>
</dbReference>
<dbReference type="InterPro" id="IPR027417">
    <property type="entry name" value="P-loop_NTPase"/>
</dbReference>
<dbReference type="Pfam" id="PF00005">
    <property type="entry name" value="ABC_tran"/>
    <property type="match status" value="1"/>
</dbReference>
<proteinExistence type="inferred from homology"/>
<protein>
    <submittedName>
        <fullName evidence="6">ABC transporter ATP-binding protein</fullName>
    </submittedName>
</protein>
<comment type="similarity">
    <text evidence="1">Belongs to the ABC transporter superfamily.</text>
</comment>
<dbReference type="InterPro" id="IPR003593">
    <property type="entry name" value="AAA+_ATPase"/>
</dbReference>
<dbReference type="EMBL" id="CP017560">
    <property type="protein sequence ID" value="AOV08928.1"/>
    <property type="molecule type" value="Genomic_DNA"/>
</dbReference>
<evidence type="ECO:0000313" key="6">
    <source>
        <dbReference type="EMBL" id="AOV08928.1"/>
    </source>
</evidence>
<feature type="domain" description="ABC transporter" evidence="5">
    <location>
        <begin position="11"/>
        <end position="231"/>
    </location>
</feature>
<dbReference type="Gene3D" id="3.40.50.300">
    <property type="entry name" value="P-loop containing nucleotide triphosphate hydrolases"/>
    <property type="match status" value="1"/>
</dbReference>
<dbReference type="RefSeq" id="WP_075529095.1">
    <property type="nucleotide sequence ID" value="NZ_CP017560.1"/>
</dbReference>
<keyword evidence="2" id="KW-0813">Transport</keyword>
<keyword evidence="7" id="KW-1185">Reference proteome</keyword>
<sequence length="302" mass="34052">MTALVCENKLLSTSHLTKTYKDYRAVDEVSMTINKGDIYGFIGKNGAGKTTFIRLLTRLIEKGSGNIQYSTREEIKIGAVIEGPVCYPYLSAKDNLKYYAIQMNIKEKNRINEVLEFVGLANTGRKPFKDFSLGMKQRLGLALAILNNPEFLILDEPINGLDPQGIVEIREIILRLNQEFGTTVLISSHILSELSMLATRYGIINDGKLVKELTASELEQECQQHIVLETSDSQQTIDILTASGYKVRSEQNVITLKEKDSSMPKISKLLFDHGIYILRFYSEEENLEDYYLDLINRGAGHA</sequence>
<evidence type="ECO:0000256" key="3">
    <source>
        <dbReference type="ARBA" id="ARBA00022741"/>
    </source>
</evidence>
<dbReference type="PROSITE" id="PS50893">
    <property type="entry name" value="ABC_TRANSPORTER_2"/>
    <property type="match status" value="1"/>
</dbReference>
<evidence type="ECO:0000259" key="5">
    <source>
        <dbReference type="PROSITE" id="PS50893"/>
    </source>
</evidence>
<accession>A0A1D8JJN2</accession>
<organism evidence="6 7">
    <name type="scientific">Sporosarcina ureilytica</name>
    <dbReference type="NCBI Taxonomy" id="298596"/>
    <lineage>
        <taxon>Bacteria</taxon>
        <taxon>Bacillati</taxon>
        <taxon>Bacillota</taxon>
        <taxon>Bacilli</taxon>
        <taxon>Bacillales</taxon>
        <taxon>Caryophanaceae</taxon>
        <taxon>Sporosarcina</taxon>
    </lineage>
</organism>
<evidence type="ECO:0000313" key="7">
    <source>
        <dbReference type="Proteomes" id="UP000185746"/>
    </source>
</evidence>
<keyword evidence="3" id="KW-0547">Nucleotide-binding</keyword>
<dbReference type="KEGG" id="surl:BI350_16150"/>
<evidence type="ECO:0000256" key="2">
    <source>
        <dbReference type="ARBA" id="ARBA00022448"/>
    </source>
</evidence>
<reference evidence="6 7" key="1">
    <citation type="submission" date="2016-09" db="EMBL/GenBank/DDBJ databases">
        <title>Complete genome sequence of the Lysinibacillus sphaericus LMG 22257, a specie of Bacillus with ureolytic activity that can effectively biodeposit calcium carbonate.</title>
        <authorList>
            <person name="Yan W."/>
        </authorList>
    </citation>
    <scope>NUCLEOTIDE SEQUENCE [LARGE SCALE GENOMIC DNA]</scope>
    <source>
        <strain evidence="6 7">LMG 22257</strain>
    </source>
</reference>
<dbReference type="InterPro" id="IPR017871">
    <property type="entry name" value="ABC_transporter-like_CS"/>
</dbReference>
<name>A0A1D8JJN2_9BACL</name>
<dbReference type="AlphaFoldDB" id="A0A1D8JJN2"/>
<evidence type="ECO:0000256" key="4">
    <source>
        <dbReference type="ARBA" id="ARBA00022840"/>
    </source>
</evidence>